<accession>A0ACC2TCI9</accession>
<protein>
    <submittedName>
        <fullName evidence="1">Uncharacterized protein</fullName>
    </submittedName>
</protein>
<name>A0ACC2TCI9_9FUNG</name>
<proteinExistence type="predicted"/>
<organism evidence="1 2">
    <name type="scientific">Entomophthora muscae</name>
    <dbReference type="NCBI Taxonomy" id="34485"/>
    <lineage>
        <taxon>Eukaryota</taxon>
        <taxon>Fungi</taxon>
        <taxon>Fungi incertae sedis</taxon>
        <taxon>Zoopagomycota</taxon>
        <taxon>Entomophthoromycotina</taxon>
        <taxon>Entomophthoromycetes</taxon>
        <taxon>Entomophthorales</taxon>
        <taxon>Entomophthoraceae</taxon>
        <taxon>Entomophthora</taxon>
    </lineage>
</organism>
<keyword evidence="2" id="KW-1185">Reference proteome</keyword>
<evidence type="ECO:0000313" key="1">
    <source>
        <dbReference type="EMBL" id="KAJ9072299.1"/>
    </source>
</evidence>
<reference evidence="1" key="1">
    <citation type="submission" date="2022-04" db="EMBL/GenBank/DDBJ databases">
        <title>Genome of the entomopathogenic fungus Entomophthora muscae.</title>
        <authorList>
            <person name="Elya C."/>
            <person name="Lovett B.R."/>
            <person name="Lee E."/>
            <person name="Macias A.M."/>
            <person name="Hajek A.E."/>
            <person name="De Bivort B.L."/>
            <person name="Kasson M.T."/>
            <person name="De Fine Licht H.H."/>
            <person name="Stajich J.E."/>
        </authorList>
    </citation>
    <scope>NUCLEOTIDE SEQUENCE</scope>
    <source>
        <strain evidence="1">Berkeley</strain>
    </source>
</reference>
<dbReference type="EMBL" id="QTSX02003027">
    <property type="protein sequence ID" value="KAJ9072299.1"/>
    <property type="molecule type" value="Genomic_DNA"/>
</dbReference>
<comment type="caution">
    <text evidence="1">The sequence shown here is derived from an EMBL/GenBank/DDBJ whole genome shotgun (WGS) entry which is preliminary data.</text>
</comment>
<evidence type="ECO:0000313" key="2">
    <source>
        <dbReference type="Proteomes" id="UP001165960"/>
    </source>
</evidence>
<gene>
    <name evidence="1" type="ORF">DSO57_1028917</name>
</gene>
<sequence length="496" mass="53823">MSSLLLRPLPRSQNYPPPMKCTNCEDVPSPSVFLSHIHNLNIEDLDHARSPNPPHKPPSSPSLPRMYVRDSKWNPCHPNRFVSLEIEDDLENEDHYPCLPDLNEYLLFEDNPCYNIVTVESVPESPCNKGGYSDLPSETPSLEASPAGAAAWEHRDTGQESKDKRPAAFRSHHCSHPGSLGPAIVSRVNSPGLGPIRSLCTVGEDMHSLSADPADLGEPIRSGCGNKFNVFSALCNVDIGNQPITSRACQDANGPVAPSNPCNLNQPIRLHTPRTPEHSARCTTHVIWPSQSTPLALHAIICIWIQPITPDNTMEVDSANMLINDCNLTGPITPNNVMEVDSPNVLIDKCNLNEPIKPLSVMKTDTPNVLSNNCDSDGPIRPGAAGAKFAHPDQAGCPTPGHPIRSRNAKKTNVPNLLHHNCNSAGPIRSGAASANYIHTDQAGHPVPNQPIKPHDTKTTNAPNLLHYDCNTVEPIRCNATGANYTHTIPESINQV</sequence>
<dbReference type="Proteomes" id="UP001165960">
    <property type="component" value="Unassembled WGS sequence"/>
</dbReference>